<evidence type="ECO:0000313" key="1">
    <source>
        <dbReference type="EMBL" id="MBL0427734.1"/>
    </source>
</evidence>
<sequence>MSDELKKPDSRSVAFENEVGVLKFVRFFGHMRRAEISRAGWHGSSAESAEKMAARTIARMLEKGLLLPRQNSLGETSYVLTSRAAALLSNEYGLPTNAGYNIQGVAGPQFWHRTLATNYLLHTIEKGGEAFGEYAINHGWCPLSREDFTKHYGKVPDGLVLYPGESRGYRPGTVVADWVEVESSFKPPKERQKMLDVAWKVGMPLRGGDGASEIIFDRMVIVYSQDQNHRQAITQTARKQLRDRPLEVPEEVTNSVCLAAVELAKPLRWKGVTESTLTEALSEPARTSHVREGCKAGTFRGGLSR</sequence>
<dbReference type="RefSeq" id="WP_201692368.1">
    <property type="nucleotide sequence ID" value="NZ_JAEQND010000013.1"/>
</dbReference>
<reference evidence="1 2" key="1">
    <citation type="journal article" date="2017" name="Int. J. Syst. Evol. Microbiol.">
        <title>Ramlibacter alkalitolerans sp. nov., alkali-tolerant bacterium isolated from soil of ginseng.</title>
        <authorList>
            <person name="Lee D.H."/>
            <person name="Cha C.J."/>
        </authorList>
    </citation>
    <scope>NUCLEOTIDE SEQUENCE [LARGE SCALE GENOMIC DNA]</scope>
    <source>
        <strain evidence="1 2">KACC 19305</strain>
    </source>
</reference>
<organism evidence="1 2">
    <name type="scientific">Ramlibacter alkalitolerans</name>
    <dbReference type="NCBI Taxonomy" id="2039631"/>
    <lineage>
        <taxon>Bacteria</taxon>
        <taxon>Pseudomonadati</taxon>
        <taxon>Pseudomonadota</taxon>
        <taxon>Betaproteobacteria</taxon>
        <taxon>Burkholderiales</taxon>
        <taxon>Comamonadaceae</taxon>
        <taxon>Ramlibacter</taxon>
    </lineage>
</organism>
<keyword evidence="2" id="KW-1185">Reference proteome</keyword>
<dbReference type="EMBL" id="JAEQND010000013">
    <property type="protein sequence ID" value="MBL0427734.1"/>
    <property type="molecule type" value="Genomic_DNA"/>
</dbReference>
<gene>
    <name evidence="1" type="ORF">JI746_21690</name>
</gene>
<dbReference type="Proteomes" id="UP000622707">
    <property type="component" value="Unassembled WGS sequence"/>
</dbReference>
<protein>
    <submittedName>
        <fullName evidence="1">Uncharacterized protein</fullName>
    </submittedName>
</protein>
<proteinExistence type="predicted"/>
<evidence type="ECO:0000313" key="2">
    <source>
        <dbReference type="Proteomes" id="UP000622707"/>
    </source>
</evidence>
<name>A0ABS1JU03_9BURK</name>
<comment type="caution">
    <text evidence="1">The sequence shown here is derived from an EMBL/GenBank/DDBJ whole genome shotgun (WGS) entry which is preliminary data.</text>
</comment>
<accession>A0ABS1JU03</accession>